<evidence type="ECO:0008006" key="3">
    <source>
        <dbReference type="Google" id="ProtNLM"/>
    </source>
</evidence>
<reference evidence="1 2" key="1">
    <citation type="submission" date="2017-12" db="EMBL/GenBank/DDBJ databases">
        <authorList>
            <person name="Paulsen S."/>
            <person name="Gram L.K."/>
        </authorList>
    </citation>
    <scope>NUCLEOTIDE SEQUENCE [LARGE SCALE GENOMIC DNA]</scope>
    <source>
        <strain evidence="1 2">S2897</strain>
    </source>
</reference>
<sequence>MRKVFLLTGFNNWGKTTLIYDLFGKRRFLKHIPHVYSGKNFCVIPQSNDDLGEPGYIDAYKDRVNKALSNWGTPGYIFSAFCPTKEPTNDSSRIISSIYSGDNVYIIPIVYKWCGHAKLILPKIEDYYKMHKNVQVHPLSSKMTGTPKLKELQKVIAPLL</sequence>
<comment type="caution">
    <text evidence="1">The sequence shown here is derived from an EMBL/GenBank/DDBJ whole genome shotgun (WGS) entry which is preliminary data.</text>
</comment>
<reference evidence="2" key="2">
    <citation type="submission" date="2019-06" db="EMBL/GenBank/DDBJ databases">
        <title>Co-occurence of chitin degradation, pigmentation and bioactivity in marine Pseudoalteromonas.</title>
        <authorList>
            <person name="Sonnenschein E.C."/>
            <person name="Bech P.K."/>
        </authorList>
    </citation>
    <scope>NUCLEOTIDE SEQUENCE [LARGE SCALE GENOMIC DNA]</scope>
    <source>
        <strain evidence="2">S2897</strain>
    </source>
</reference>
<proteinExistence type="predicted"/>
<gene>
    <name evidence="1" type="ORF">CWC05_01880</name>
</gene>
<evidence type="ECO:0000313" key="1">
    <source>
        <dbReference type="EMBL" id="TMP88212.1"/>
    </source>
</evidence>
<accession>A0A5S3Z7I0</accession>
<dbReference type="AlphaFoldDB" id="A0A5S3Z7I0"/>
<dbReference type="EMBL" id="PNCG01000002">
    <property type="protein sequence ID" value="TMP88212.1"/>
    <property type="molecule type" value="Genomic_DNA"/>
</dbReference>
<protein>
    <recommendedName>
        <fullName evidence="3">G domain-containing protein</fullName>
    </recommendedName>
</protein>
<evidence type="ECO:0000313" key="2">
    <source>
        <dbReference type="Proteomes" id="UP000305874"/>
    </source>
</evidence>
<dbReference type="RefSeq" id="WP_138547196.1">
    <property type="nucleotide sequence ID" value="NZ_PNCG01000002.1"/>
</dbReference>
<organism evidence="1 2">
    <name type="scientific">Pseudoalteromonas ruthenica</name>
    <dbReference type="NCBI Taxonomy" id="151081"/>
    <lineage>
        <taxon>Bacteria</taxon>
        <taxon>Pseudomonadati</taxon>
        <taxon>Pseudomonadota</taxon>
        <taxon>Gammaproteobacteria</taxon>
        <taxon>Alteromonadales</taxon>
        <taxon>Pseudoalteromonadaceae</taxon>
        <taxon>Pseudoalteromonas</taxon>
    </lineage>
</organism>
<dbReference type="Proteomes" id="UP000305874">
    <property type="component" value="Unassembled WGS sequence"/>
</dbReference>
<name>A0A5S3Z7I0_9GAMM</name>